<evidence type="ECO:0000256" key="1">
    <source>
        <dbReference type="ARBA" id="ARBA00004651"/>
    </source>
</evidence>
<dbReference type="PANTHER" id="PTHR43227">
    <property type="entry name" value="BLL4140 PROTEIN"/>
    <property type="match status" value="1"/>
</dbReference>
<gene>
    <name evidence="9" type="ORF">H7C19_29025</name>
</gene>
<evidence type="ECO:0000256" key="4">
    <source>
        <dbReference type="ARBA" id="ARBA00022692"/>
    </source>
</evidence>
<feature type="transmembrane region" description="Helical" evidence="7">
    <location>
        <begin position="233"/>
        <end position="253"/>
    </location>
</feature>
<protein>
    <submittedName>
        <fullName evidence="9">Sugar ABC transporter permease</fullName>
    </submittedName>
</protein>
<keyword evidence="2 7" id="KW-0813">Transport</keyword>
<dbReference type="PANTHER" id="PTHR43227:SF11">
    <property type="entry name" value="BLL4140 PROTEIN"/>
    <property type="match status" value="1"/>
</dbReference>
<evidence type="ECO:0000313" key="9">
    <source>
        <dbReference type="EMBL" id="MBB6674730.1"/>
    </source>
</evidence>
<keyword evidence="5 7" id="KW-1133">Transmembrane helix</keyword>
<dbReference type="GO" id="GO:0005886">
    <property type="term" value="C:plasma membrane"/>
    <property type="evidence" value="ECO:0007669"/>
    <property type="project" value="UniProtKB-SubCell"/>
</dbReference>
<comment type="caution">
    <text evidence="9">The sequence shown here is derived from an EMBL/GenBank/DDBJ whole genome shotgun (WGS) entry which is preliminary data.</text>
</comment>
<dbReference type="InterPro" id="IPR050809">
    <property type="entry name" value="UgpAE/MalFG_permease"/>
</dbReference>
<keyword evidence="6 7" id="KW-0472">Membrane</keyword>
<dbReference type="SUPFAM" id="SSF161098">
    <property type="entry name" value="MetI-like"/>
    <property type="match status" value="1"/>
</dbReference>
<evidence type="ECO:0000256" key="3">
    <source>
        <dbReference type="ARBA" id="ARBA00022475"/>
    </source>
</evidence>
<dbReference type="Gene3D" id="1.10.3720.10">
    <property type="entry name" value="MetI-like"/>
    <property type="match status" value="1"/>
</dbReference>
<keyword evidence="10" id="KW-1185">Reference proteome</keyword>
<evidence type="ECO:0000256" key="6">
    <source>
        <dbReference type="ARBA" id="ARBA00023136"/>
    </source>
</evidence>
<dbReference type="AlphaFoldDB" id="A0A7X0RYL9"/>
<dbReference type="InterPro" id="IPR000515">
    <property type="entry name" value="MetI-like"/>
</dbReference>
<evidence type="ECO:0000256" key="2">
    <source>
        <dbReference type="ARBA" id="ARBA00022448"/>
    </source>
</evidence>
<feature type="transmembrane region" description="Helical" evidence="7">
    <location>
        <begin position="135"/>
        <end position="160"/>
    </location>
</feature>
<feature type="transmembrane region" description="Helical" evidence="7">
    <location>
        <begin position="95"/>
        <end position="114"/>
    </location>
</feature>
<feature type="transmembrane region" description="Helical" evidence="7">
    <location>
        <begin position="180"/>
        <end position="202"/>
    </location>
</feature>
<dbReference type="RefSeq" id="WP_185672592.1">
    <property type="nucleotide sequence ID" value="NZ_JACJVP010000053.1"/>
</dbReference>
<dbReference type="InterPro" id="IPR035906">
    <property type="entry name" value="MetI-like_sf"/>
</dbReference>
<keyword evidence="4 7" id="KW-0812">Transmembrane</keyword>
<dbReference type="Pfam" id="PF00528">
    <property type="entry name" value="BPD_transp_1"/>
    <property type="match status" value="1"/>
</dbReference>
<sequence>MINPNPAIRAQTPKRLFSRKWFKVKENIGLYVLVLPALIYVILFEYVPLYGVLIAFENFKPVKGIWGSDWVGLYHFERFFELDVFWGLIQNTLSLGLYALLAGFPIPIILALALNSANSKRLKSLVQTITYAPHFISTVVLVGMLNVFLAPRLGIVSQLLNGMGITSGPLMILSDPGSFGHLYVWSGVWQGMGWGSIIYLAALSGVDTSLHEAAVVDGANKFQRAWYIDLPSILPTIVTLLILNCGGILGIGFEKAFLMQNALNLGASEVISTYVYKVGLLQSQYSFSAAVGLFNSVVNLILLLSVNQLAKRLGQNGIF</sequence>
<accession>A0A7X0RYL9</accession>
<keyword evidence="3" id="KW-1003">Cell membrane</keyword>
<evidence type="ECO:0000313" key="10">
    <source>
        <dbReference type="Proteomes" id="UP000547209"/>
    </source>
</evidence>
<evidence type="ECO:0000259" key="8">
    <source>
        <dbReference type="PROSITE" id="PS50928"/>
    </source>
</evidence>
<feature type="domain" description="ABC transmembrane type-1" evidence="8">
    <location>
        <begin position="89"/>
        <end position="306"/>
    </location>
</feature>
<name>A0A7X0RYL9_9BACL</name>
<organism evidence="9 10">
    <name type="scientific">Cohnella nanjingensis</name>
    <dbReference type="NCBI Taxonomy" id="1387779"/>
    <lineage>
        <taxon>Bacteria</taxon>
        <taxon>Bacillati</taxon>
        <taxon>Bacillota</taxon>
        <taxon>Bacilli</taxon>
        <taxon>Bacillales</taxon>
        <taxon>Paenibacillaceae</taxon>
        <taxon>Cohnella</taxon>
    </lineage>
</organism>
<feature type="transmembrane region" description="Helical" evidence="7">
    <location>
        <begin position="285"/>
        <end position="306"/>
    </location>
</feature>
<evidence type="ECO:0000256" key="5">
    <source>
        <dbReference type="ARBA" id="ARBA00022989"/>
    </source>
</evidence>
<dbReference type="EMBL" id="JACJVP010000053">
    <property type="protein sequence ID" value="MBB6674730.1"/>
    <property type="molecule type" value="Genomic_DNA"/>
</dbReference>
<comment type="similarity">
    <text evidence="7">Belongs to the binding-protein-dependent transport system permease family.</text>
</comment>
<dbReference type="CDD" id="cd06261">
    <property type="entry name" value="TM_PBP2"/>
    <property type="match status" value="1"/>
</dbReference>
<dbReference type="PROSITE" id="PS50928">
    <property type="entry name" value="ABC_TM1"/>
    <property type="match status" value="1"/>
</dbReference>
<comment type="subcellular location">
    <subcellularLocation>
        <location evidence="1 7">Cell membrane</location>
        <topology evidence="1 7">Multi-pass membrane protein</topology>
    </subcellularLocation>
</comment>
<proteinExistence type="inferred from homology"/>
<dbReference type="GO" id="GO:0055085">
    <property type="term" value="P:transmembrane transport"/>
    <property type="evidence" value="ECO:0007669"/>
    <property type="project" value="InterPro"/>
</dbReference>
<dbReference type="Proteomes" id="UP000547209">
    <property type="component" value="Unassembled WGS sequence"/>
</dbReference>
<feature type="transmembrane region" description="Helical" evidence="7">
    <location>
        <begin position="28"/>
        <end position="56"/>
    </location>
</feature>
<evidence type="ECO:0000256" key="7">
    <source>
        <dbReference type="RuleBase" id="RU363032"/>
    </source>
</evidence>
<reference evidence="9 10" key="1">
    <citation type="submission" date="2020-08" db="EMBL/GenBank/DDBJ databases">
        <title>Cohnella phylogeny.</title>
        <authorList>
            <person name="Dunlap C."/>
        </authorList>
    </citation>
    <scope>NUCLEOTIDE SEQUENCE [LARGE SCALE GENOMIC DNA]</scope>
    <source>
        <strain evidence="9 10">DSM 28246</strain>
    </source>
</reference>